<dbReference type="AlphaFoldDB" id="A0A0J2AY16"/>
<reference evidence="5" key="1">
    <citation type="journal article" date="2018" name="Genome Biol.">
        <title>SKESA: strategic k-mer extension for scrupulous assemblies.</title>
        <authorList>
            <person name="Souvorov A."/>
            <person name="Agarwala R."/>
            <person name="Lipman D.J."/>
        </authorList>
    </citation>
    <scope>NUCLEOTIDE SEQUENCE [LARGE SCALE GENOMIC DNA]</scope>
    <source>
        <strain evidence="5">BCW_4213</strain>
    </source>
</reference>
<dbReference type="CDD" id="cd04301">
    <property type="entry name" value="NAT_SF"/>
    <property type="match status" value="1"/>
</dbReference>
<evidence type="ECO:0000313" key="8">
    <source>
        <dbReference type="Proteomes" id="UP000531962"/>
    </source>
</evidence>
<feature type="domain" description="N-acetyltransferase" evidence="1">
    <location>
        <begin position="4"/>
        <end position="162"/>
    </location>
</feature>
<dbReference type="Proteomes" id="UP000327073">
    <property type="component" value="Unassembled WGS sequence"/>
</dbReference>
<evidence type="ECO:0000313" key="7">
    <source>
        <dbReference type="Proteomes" id="UP000327073"/>
    </source>
</evidence>
<reference evidence="6 7" key="2">
    <citation type="submission" date="2019-03" db="EMBL/GenBank/DDBJ databases">
        <title>Whole Genome Sequencing of Shiga-Toxin Escherichia coli Strains from Nebraska.</title>
        <authorList>
            <person name="Abdalhamid B."/>
            <person name="Mccutchen E.L."/>
            <person name="Bouska A.C."/>
            <person name="Hinrichs S.H."/>
            <person name="Iwen P.C."/>
        </authorList>
    </citation>
    <scope>NUCLEOTIDE SEQUENCE [LARGE SCALE GENOMIC DNA]</scope>
    <source>
        <strain evidence="6 7">STEC_170836</strain>
    </source>
</reference>
<keyword evidence="6" id="KW-0808">Transferase</keyword>
<dbReference type="Proteomes" id="UP000531962">
    <property type="component" value="Unassembled WGS sequence"/>
</dbReference>
<dbReference type="Gene3D" id="3.40.630.30">
    <property type="match status" value="1"/>
</dbReference>
<comment type="caution">
    <text evidence="6">The sequence shown here is derived from an EMBL/GenBank/DDBJ whole genome shotgun (WGS) entry which is preliminary data.</text>
</comment>
<dbReference type="EMBL" id="AASWBF010000018">
    <property type="protein sequence ID" value="EFH4961504.1"/>
    <property type="molecule type" value="Genomic_DNA"/>
</dbReference>
<dbReference type="Pfam" id="PF00583">
    <property type="entry name" value="Acetyltransf_1"/>
    <property type="match status" value="1"/>
</dbReference>
<organism evidence="6 7">
    <name type="scientific">Escherichia coli</name>
    <dbReference type="NCBI Taxonomy" id="562"/>
    <lineage>
        <taxon>Bacteria</taxon>
        <taxon>Pseudomonadati</taxon>
        <taxon>Pseudomonadota</taxon>
        <taxon>Gammaproteobacteria</taxon>
        <taxon>Enterobacterales</taxon>
        <taxon>Enterobacteriaceae</taxon>
        <taxon>Escherichia</taxon>
    </lineage>
</organism>
<name>A0A0J2AY16_ECOLX</name>
<dbReference type="EMBL" id="AASKVF010000004">
    <property type="protein sequence ID" value="EFD6883501.1"/>
    <property type="molecule type" value="Genomic_DNA"/>
</dbReference>
<evidence type="ECO:0000313" key="9">
    <source>
        <dbReference type="Proteomes" id="UP000543424"/>
    </source>
</evidence>
<reference evidence="4" key="4">
    <citation type="submission" date="2020-02" db="EMBL/GenBank/DDBJ databases">
        <authorList>
            <consortium name="GenomeTrakr network: Whole genome sequencing for foodborne pathogen traceback"/>
        </authorList>
    </citation>
    <scope>NUCLEOTIDE SEQUENCE</scope>
    <source>
        <strain evidence="4">CFSAN046653</strain>
    </source>
</reference>
<keyword evidence="6" id="KW-0012">Acyltransferase</keyword>
<dbReference type="Proteomes" id="UP000775646">
    <property type="component" value="Unassembled WGS sequence"/>
</dbReference>
<dbReference type="RefSeq" id="WP_001318084.1">
    <property type="nucleotide sequence ID" value="NZ_AP017610.1"/>
</dbReference>
<sequence length="162" mass="18737">MSEIVIRHAETRDYEAIRQIHAQPEVYCNTLQLPHPSEGWWPERLKDRQGFKQLVASIDGIVVGHLFIEAYQGPRRSHVATFGICVDSRWHNRGVASALIRELIEMCDNWLRIDRIELTVFADNAPAIAVYKKFGFHIEGTGKNYAFRNGEYVDAYYMARVK</sequence>
<dbReference type="NCBIfam" id="NF007527">
    <property type="entry name" value="PRK10140.1"/>
    <property type="match status" value="1"/>
</dbReference>
<accession>A0A0J2AY16</accession>
<dbReference type="EMBL" id="DABDSA010000011">
    <property type="protein sequence ID" value="HAI2141971.1"/>
    <property type="molecule type" value="Genomic_DNA"/>
</dbReference>
<reference evidence="2 8" key="3">
    <citation type="submission" date="2019-08" db="EMBL/GenBank/DDBJ databases">
        <authorList>
            <consortium name="NARMS: The National Antimicrobial Resistance Monitoring System"/>
        </authorList>
    </citation>
    <scope>NUCLEOTIDE SEQUENCE [LARGE SCALE GENOMIC DNA]</scope>
    <source>
        <strain evidence="2 8">19MD07CB01-EC</strain>
        <strain evidence="3 9">CVM N19EC0130</strain>
    </source>
</reference>
<evidence type="ECO:0000313" key="6">
    <source>
        <dbReference type="EMBL" id="KAB0124368.1"/>
    </source>
</evidence>
<dbReference type="GO" id="GO:0016747">
    <property type="term" value="F:acyltransferase activity, transferring groups other than amino-acyl groups"/>
    <property type="evidence" value="ECO:0007669"/>
    <property type="project" value="InterPro"/>
</dbReference>
<dbReference type="PROSITE" id="PS51186">
    <property type="entry name" value="GNAT"/>
    <property type="match status" value="1"/>
</dbReference>
<dbReference type="Proteomes" id="UP000852798">
    <property type="component" value="Unassembled WGS sequence"/>
</dbReference>
<evidence type="ECO:0000313" key="2">
    <source>
        <dbReference type="EMBL" id="EFD6883501.1"/>
    </source>
</evidence>
<dbReference type="PANTHER" id="PTHR43072">
    <property type="entry name" value="N-ACETYLTRANSFERASE"/>
    <property type="match status" value="1"/>
</dbReference>
<reference evidence="5" key="5">
    <citation type="submission" date="2020-02" db="EMBL/GenBank/DDBJ databases">
        <authorList>
            <consortium name="NCBI Pathogen Detection Project"/>
        </authorList>
    </citation>
    <scope>NUCLEOTIDE SEQUENCE</scope>
    <source>
        <strain evidence="5">BCW_4213</strain>
    </source>
</reference>
<gene>
    <name evidence="4" type="primary">yhhY</name>
    <name evidence="4" type="ORF">BCB93_002559</name>
    <name evidence="6" type="ORF">F7F11_12395</name>
    <name evidence="3" type="ORF">F9413_13405</name>
    <name evidence="2" type="ORF">FZU14_04525</name>
    <name evidence="5" type="ORF">HI055_002297</name>
</gene>
<protein>
    <submittedName>
        <fullName evidence="6">N-acetyltransferase</fullName>
        <ecNumber evidence="6">2.3.1.-</ecNumber>
    </submittedName>
</protein>
<dbReference type="SUPFAM" id="SSF55729">
    <property type="entry name" value="Acyl-CoA N-acyltransferases (Nat)"/>
    <property type="match status" value="1"/>
</dbReference>
<evidence type="ECO:0000313" key="4">
    <source>
        <dbReference type="EMBL" id="EFI6952916.1"/>
    </source>
</evidence>
<dbReference type="EMBL" id="AASZRA010000011">
    <property type="protein sequence ID" value="EFI6952916.1"/>
    <property type="molecule type" value="Genomic_DNA"/>
</dbReference>
<dbReference type="EMBL" id="VZEL01000010">
    <property type="protein sequence ID" value="KAB0124368.1"/>
    <property type="molecule type" value="Genomic_DNA"/>
</dbReference>
<proteinExistence type="predicted"/>
<dbReference type="InterPro" id="IPR000182">
    <property type="entry name" value="GNAT_dom"/>
</dbReference>
<dbReference type="EC" id="2.3.1.-" evidence="6"/>
<evidence type="ECO:0000259" key="1">
    <source>
        <dbReference type="PROSITE" id="PS51186"/>
    </source>
</evidence>
<dbReference type="Proteomes" id="UP000543424">
    <property type="component" value="Unassembled WGS sequence"/>
</dbReference>
<evidence type="ECO:0000313" key="5">
    <source>
        <dbReference type="EMBL" id="HAI2141971.1"/>
    </source>
</evidence>
<dbReference type="InterPro" id="IPR016181">
    <property type="entry name" value="Acyl_CoA_acyltransferase"/>
</dbReference>
<evidence type="ECO:0000313" key="3">
    <source>
        <dbReference type="EMBL" id="EFH4961504.1"/>
    </source>
</evidence>